<evidence type="ECO:0000313" key="1">
    <source>
        <dbReference type="EMBL" id="RVU96226.1"/>
    </source>
</evidence>
<proteinExistence type="predicted"/>
<protein>
    <submittedName>
        <fullName evidence="1">Uncharacterized protein</fullName>
    </submittedName>
</protein>
<sequence length="64" mass="7558">MAKQEEKLKANSFLGINFFKNQKSYIDSHHAYHSAKHHVLYQYGLLNIHLELYLLRKAELTKKG</sequence>
<organism evidence="1 2">
    <name type="scientific">Enterococcus avium</name>
    <name type="common">Streptococcus avium</name>
    <dbReference type="NCBI Taxonomy" id="33945"/>
    <lineage>
        <taxon>Bacteria</taxon>
        <taxon>Bacillati</taxon>
        <taxon>Bacillota</taxon>
        <taxon>Bacilli</taxon>
        <taxon>Lactobacillales</taxon>
        <taxon>Enterococcaceae</taxon>
        <taxon>Enterococcus</taxon>
    </lineage>
</organism>
<dbReference type="EMBL" id="RYZS01000001">
    <property type="protein sequence ID" value="RVU96226.1"/>
    <property type="molecule type" value="Genomic_DNA"/>
</dbReference>
<gene>
    <name evidence="1" type="ORF">EK398_16000</name>
</gene>
<accession>A0A437URR7</accession>
<evidence type="ECO:0000313" key="2">
    <source>
        <dbReference type="Proteomes" id="UP000288388"/>
    </source>
</evidence>
<dbReference type="RefSeq" id="WP_127979572.1">
    <property type="nucleotide sequence ID" value="NZ_JBBJUN010000001.1"/>
</dbReference>
<comment type="caution">
    <text evidence="1">The sequence shown here is derived from an EMBL/GenBank/DDBJ whole genome shotgun (WGS) entry which is preliminary data.</text>
</comment>
<name>A0A437URR7_ENTAV</name>
<dbReference type="AlphaFoldDB" id="A0A437URR7"/>
<reference evidence="1 2" key="1">
    <citation type="submission" date="2018-12" db="EMBL/GenBank/DDBJ databases">
        <title>A novel vanA-carrying plasmid in a clinical isolate of Enterococcus avium.</title>
        <authorList>
            <person name="Bernasconi O.J."/>
            <person name="Luzzaro F."/>
            <person name="Endimiani A."/>
        </authorList>
    </citation>
    <scope>NUCLEOTIDE SEQUENCE [LARGE SCALE GENOMIC DNA]</scope>
    <source>
        <strain evidence="1 2">LC0559/18</strain>
    </source>
</reference>
<dbReference type="Proteomes" id="UP000288388">
    <property type="component" value="Unassembled WGS sequence"/>
</dbReference>